<name>A0A5E6P1W6_PSEFL</name>
<gene>
    <name evidence="1" type="ORF">PS652_00053</name>
</gene>
<reference evidence="1" key="1">
    <citation type="submission" date="2019-09" db="EMBL/GenBank/DDBJ databases">
        <authorList>
            <person name="Chandra G."/>
            <person name="Truman W A."/>
        </authorList>
    </citation>
    <scope>NUCLEOTIDE SEQUENCE [LARGE SCALE GENOMIC DNA]</scope>
    <source>
        <strain evidence="1">PS652</strain>
    </source>
</reference>
<sequence>MNTSLGSYQHAVSLAFASRPTLRETIHKALAQIVADQYPQVDASYPELRTAPELYLWLREAQAPNNWTAQPLAEVFLEKLVSHTSFDFTGLPMSDCFLSLSSIPRRIYDRDPVSGLSQLMDLTLVTDAFNQLLSNFHPYLQQAQLDYWNQAANQGATRLQGFCQILKAALASDVEVQGLDEDQRDCLYAMLSATTGVARGDATRVPRVFIVDVTVASSGQTYQQLLPYLLVTRTLLGKTVVLLCNPSGHIDAFDSLESMAKGVRDSLARRFRFDSFSWDRYQITDDVFAVQGAVVLNGMLESLVPVSERRFATVPDLELGYAALTDPSNALSSQPVWRSAPRPVDVTLPQWLADASLADRLEYRARLLDLQIAQARSKGKSSMDDLLDLRAYTRKALLDLMRLDHLADANYDADDLILEFWVARGVPGTSSGAVEIQRISLTEFAIGNLSSVHQGELKYITHKTDQQIWSWLTEAYLKALVQRADIGRTYPDYVSKKLLDPGSKAERVERFGAEFASQLPLIALKAKIDGDLTQAGYQRVLGFFQGSANTEQAQSLLAPLAFKREADASEVDLVTNMFVFLPGQASGVVVLFRPFEASKPLQEFASQTALHSAVVNDDSLNASILSWMSSEAQTVYGNGGFKEPHLPRPILDTQTWPTPVSPVHLDLQSWRSGIDAHLYMTHTQMLVDLAKRDTVSNAQSRWAILVEGGSLMVNLLFGLAAPFLRGPAAVLAWLLQGAQTLNSDLRALANGNQFEKSQAVVDLLLNLAMVLLHGSLQNAQVPAKTQGQLPVYGPPRRMLPVSANVAVKEGKVYLPNELSQKSEFTLDFAWYGAQGLNRLGASQRQALAAMRSNVSLAGIVPLRQGAFRGLYQVAEEYYTLLDNHAFKVRADAEGIRVVDPSGGQGPRLQAVNGQWHLAGLQLAGGAPKSQVELLKKANKKKLVAMQHEIDGINAQYNDFALQMRSRWGDLETQNKALERLTQLRDGFVERQEISADPEPLTALILQTSEKIATQTTATDAARQAVIAGLEESIARDEAVEKLYMRMSAPEFFRIRAESSQIESTFKTQRGIVRRNLIFNLSKLNEQLFDSVDFNELAERAKHIKKLPITNDEVVQYQRYRTALARSVDVQEQMVRRREQLDTLLIDTWGNNNIAFELRDNTVQYIFEIRTTSTLKMRIGYIEDLAELALERTGGADEETLESFKGYLSNKDISSASSTHNELTIGTFTLTETIDGFQTAQAEYANALTMVDYLERFGGVAVNQATLSRYKVELGLVKTQAEHKLAAAIKESEWASAPLFKPLPYKARPGTRRVVRTGDGKTLIGEQSELDGEEVVRQHDPVSNAVLSTYHQHGDRWVEVVEAKPEARPLSVTSSQLIAARQSARQLTTEIEPVLTLARRYLASNEPRNLAFVIERHIEKLQSASSTLERSAATLPLADSQLIETIEEGILRLTNVKRDLLVNLHLTTSRPTAESLAYLYQERKITINRSLERRKLGDNDYLDIYQVRGVQGTGKEDGLWEVHLHYRAANDDRRQFQKGHIKIWSERKLGREAQLHAALTEQRFLEIYRGDVQLAQVARVLPFD</sequence>
<protein>
    <submittedName>
        <fullName evidence="1">Uncharacterized protein</fullName>
    </submittedName>
</protein>
<accession>A0A5E6P1W6</accession>
<evidence type="ECO:0000313" key="1">
    <source>
        <dbReference type="EMBL" id="VVM36462.1"/>
    </source>
</evidence>
<proteinExistence type="predicted"/>
<organism evidence="1">
    <name type="scientific">Pseudomonas fluorescens</name>
    <dbReference type="NCBI Taxonomy" id="294"/>
    <lineage>
        <taxon>Bacteria</taxon>
        <taxon>Pseudomonadati</taxon>
        <taxon>Pseudomonadota</taxon>
        <taxon>Gammaproteobacteria</taxon>
        <taxon>Pseudomonadales</taxon>
        <taxon>Pseudomonadaceae</taxon>
        <taxon>Pseudomonas</taxon>
    </lineage>
</organism>
<dbReference type="EMBL" id="CABVHG010000001">
    <property type="protein sequence ID" value="VVM36462.1"/>
    <property type="molecule type" value="Genomic_DNA"/>
</dbReference>